<evidence type="ECO:0000313" key="3">
    <source>
        <dbReference type="EMBL" id="CAI2366495.1"/>
    </source>
</evidence>
<accession>A0AAD1UJB8</accession>
<keyword evidence="2" id="KW-0472">Membrane</keyword>
<keyword evidence="1" id="KW-0479">Metal-binding</keyword>
<evidence type="ECO:0000313" key="4">
    <source>
        <dbReference type="Proteomes" id="UP001295684"/>
    </source>
</evidence>
<reference evidence="3" key="1">
    <citation type="submission" date="2023-07" db="EMBL/GenBank/DDBJ databases">
        <authorList>
            <consortium name="AG Swart"/>
            <person name="Singh M."/>
            <person name="Singh A."/>
            <person name="Seah K."/>
            <person name="Emmerich C."/>
        </authorList>
    </citation>
    <scope>NUCLEOTIDE SEQUENCE</scope>
    <source>
        <strain evidence="3">DP1</strain>
    </source>
</reference>
<feature type="transmembrane region" description="Helical" evidence="2">
    <location>
        <begin position="6"/>
        <end position="26"/>
    </location>
</feature>
<dbReference type="InterPro" id="IPR036396">
    <property type="entry name" value="Cyt_P450_sf"/>
</dbReference>
<dbReference type="CDD" id="cd00302">
    <property type="entry name" value="cytochrome_P450"/>
    <property type="match status" value="1"/>
</dbReference>
<keyword evidence="1" id="KW-0408">Iron</keyword>
<dbReference type="GO" id="GO:0020037">
    <property type="term" value="F:heme binding"/>
    <property type="evidence" value="ECO:0007669"/>
    <property type="project" value="InterPro"/>
</dbReference>
<dbReference type="GO" id="GO:0004497">
    <property type="term" value="F:monooxygenase activity"/>
    <property type="evidence" value="ECO:0007669"/>
    <property type="project" value="InterPro"/>
</dbReference>
<dbReference type="SUPFAM" id="SSF48264">
    <property type="entry name" value="Cytochrome P450"/>
    <property type="match status" value="1"/>
</dbReference>
<keyword evidence="1" id="KW-0349">Heme</keyword>
<dbReference type="Proteomes" id="UP001295684">
    <property type="component" value="Unassembled WGS sequence"/>
</dbReference>
<dbReference type="InterPro" id="IPR002401">
    <property type="entry name" value="Cyt_P450_E_grp-I"/>
</dbReference>
<feature type="binding site" description="axial binding residue" evidence="1">
    <location>
        <position position="454"/>
    </location>
    <ligand>
        <name>heme</name>
        <dbReference type="ChEBI" id="CHEBI:30413"/>
    </ligand>
    <ligandPart>
        <name>Fe</name>
        <dbReference type="ChEBI" id="CHEBI:18248"/>
    </ligandPart>
</feature>
<dbReference type="Gene3D" id="1.10.630.10">
    <property type="entry name" value="Cytochrome P450"/>
    <property type="match status" value="1"/>
</dbReference>
<protein>
    <recommendedName>
        <fullName evidence="5">Cytochrome P450</fullName>
    </recommendedName>
</protein>
<evidence type="ECO:0008006" key="5">
    <source>
        <dbReference type="Google" id="ProtNLM"/>
    </source>
</evidence>
<organism evidence="3 4">
    <name type="scientific">Euplotes crassus</name>
    <dbReference type="NCBI Taxonomy" id="5936"/>
    <lineage>
        <taxon>Eukaryota</taxon>
        <taxon>Sar</taxon>
        <taxon>Alveolata</taxon>
        <taxon>Ciliophora</taxon>
        <taxon>Intramacronucleata</taxon>
        <taxon>Spirotrichea</taxon>
        <taxon>Hypotrichia</taxon>
        <taxon>Euplotida</taxon>
        <taxon>Euplotidae</taxon>
        <taxon>Moneuplotes</taxon>
    </lineage>
</organism>
<dbReference type="PANTHER" id="PTHR24301:SF2">
    <property type="entry name" value="THROMBOXANE-A SYNTHASE"/>
    <property type="match status" value="1"/>
</dbReference>
<keyword evidence="4" id="KW-1185">Reference proteome</keyword>
<dbReference type="AlphaFoldDB" id="A0AAD1UJB8"/>
<comment type="cofactor">
    <cofactor evidence="1">
        <name>heme</name>
        <dbReference type="ChEBI" id="CHEBI:30413"/>
    </cofactor>
</comment>
<dbReference type="Pfam" id="PF00067">
    <property type="entry name" value="p450"/>
    <property type="match status" value="1"/>
</dbReference>
<evidence type="ECO:0000256" key="1">
    <source>
        <dbReference type="PIRSR" id="PIRSR602401-1"/>
    </source>
</evidence>
<dbReference type="InterPro" id="IPR001128">
    <property type="entry name" value="Cyt_P450"/>
</dbReference>
<evidence type="ECO:0000256" key="2">
    <source>
        <dbReference type="SAM" id="Phobius"/>
    </source>
</evidence>
<sequence length="507" mass="58758">MEVLLSLTLIFGVCIVFKNWIAAFIIRWKYSKYSNVYMSPSFSPIQGERAVIKAQGKQKYRFWHLMEVAMKKPDCDIRIVFSGTKPLFLIYSAQACKEFFKLVPTRIDRHSNHLKHFGRMNKGAIDQIKSSPMWKSRRDKIMKVIGINFSTKFIPLILDSFHEISATWRENQWFNITNQMKKVMFSVTTKILFGKDIPVENAYTYITSCGDTIHITLEEYFSKLIEDLEKSSALIKNRLCPYLSKAGLTTSNKACEQNIENLWEILLKICQSSEDQDSVFKHRTNVCYDKKIVLMDIITVYIAGYDPTSHALASILFNIKANERVFTKVMKEVKSNYDRNEKSIDAKRKMLDSCEYLDMTIKESLRHSNPAFFSLGYKSLDEISICGVTIPKGATIFQCLHALHYNSNEWINPMEFIPERFDPDSHYFTTPSSNGTKQRSRYSYNPFSTNLRRCPGKNLAMLELKLIVAEFLSKFNYTISPEQISNKYLRFSLRSQFSCIISITGTI</sequence>
<dbReference type="GO" id="GO:0016705">
    <property type="term" value="F:oxidoreductase activity, acting on paired donors, with incorporation or reduction of molecular oxygen"/>
    <property type="evidence" value="ECO:0007669"/>
    <property type="project" value="InterPro"/>
</dbReference>
<dbReference type="GO" id="GO:0005506">
    <property type="term" value="F:iron ion binding"/>
    <property type="evidence" value="ECO:0007669"/>
    <property type="project" value="InterPro"/>
</dbReference>
<dbReference type="PRINTS" id="PR00463">
    <property type="entry name" value="EP450I"/>
</dbReference>
<keyword evidence="2" id="KW-1133">Transmembrane helix</keyword>
<proteinExistence type="predicted"/>
<gene>
    <name evidence="3" type="ORF">ECRASSUSDP1_LOCUS7768</name>
</gene>
<keyword evidence="2" id="KW-0812">Transmembrane</keyword>
<name>A0AAD1UJB8_EUPCR</name>
<comment type="caution">
    <text evidence="3">The sequence shown here is derived from an EMBL/GenBank/DDBJ whole genome shotgun (WGS) entry which is preliminary data.</text>
</comment>
<dbReference type="EMBL" id="CAMPGE010007580">
    <property type="protein sequence ID" value="CAI2366495.1"/>
    <property type="molecule type" value="Genomic_DNA"/>
</dbReference>
<dbReference type="PANTHER" id="PTHR24301">
    <property type="entry name" value="THROMBOXANE-A SYNTHASE"/>
    <property type="match status" value="1"/>
</dbReference>